<organism evidence="3 4">
    <name type="scientific">Prorocentrum cordatum</name>
    <dbReference type="NCBI Taxonomy" id="2364126"/>
    <lineage>
        <taxon>Eukaryota</taxon>
        <taxon>Sar</taxon>
        <taxon>Alveolata</taxon>
        <taxon>Dinophyceae</taxon>
        <taxon>Prorocentrales</taxon>
        <taxon>Prorocentraceae</taxon>
        <taxon>Prorocentrum</taxon>
    </lineage>
</organism>
<evidence type="ECO:0000313" key="4">
    <source>
        <dbReference type="Proteomes" id="UP001189429"/>
    </source>
</evidence>
<feature type="transmembrane region" description="Helical" evidence="2">
    <location>
        <begin position="87"/>
        <end position="106"/>
    </location>
</feature>
<evidence type="ECO:0000256" key="1">
    <source>
        <dbReference type="SAM" id="MobiDB-lite"/>
    </source>
</evidence>
<evidence type="ECO:0000256" key="2">
    <source>
        <dbReference type="SAM" id="Phobius"/>
    </source>
</evidence>
<feature type="region of interest" description="Disordered" evidence="1">
    <location>
        <begin position="169"/>
        <end position="202"/>
    </location>
</feature>
<sequence>MQMVLLWPESLFHMVLVMLVLLPAFLMPKLGVSSQISMFLKALSLTSEFNILIVMQGICRKLFVKLFTLPIVWDLLSLGLVSMVAQLFLYIPLCLKLLAANLILFVESLLQFVQLEDAILNVMSQRGCSVDFGGYSYRDLVQDVRAVCSFLLGVLLCSLCARESERAAAAEEGGGAGDVLPRSRRAEEAEGASPRPPRSRRK</sequence>
<feature type="transmembrane region" description="Helical" evidence="2">
    <location>
        <begin position="62"/>
        <end position="81"/>
    </location>
</feature>
<comment type="caution">
    <text evidence="3">The sequence shown here is derived from an EMBL/GenBank/DDBJ whole genome shotgun (WGS) entry which is preliminary data.</text>
</comment>
<keyword evidence="4" id="KW-1185">Reference proteome</keyword>
<name>A0ABN9TFG3_9DINO</name>
<keyword evidence="2" id="KW-0812">Transmembrane</keyword>
<keyword evidence="2" id="KW-0472">Membrane</keyword>
<feature type="transmembrane region" description="Helical" evidence="2">
    <location>
        <begin position="12"/>
        <end position="32"/>
    </location>
</feature>
<keyword evidence="2" id="KW-1133">Transmembrane helix</keyword>
<accession>A0ABN9TFG3</accession>
<dbReference type="EMBL" id="CAUYUJ010014667">
    <property type="protein sequence ID" value="CAK0844473.1"/>
    <property type="molecule type" value="Genomic_DNA"/>
</dbReference>
<proteinExistence type="predicted"/>
<dbReference type="Proteomes" id="UP001189429">
    <property type="component" value="Unassembled WGS sequence"/>
</dbReference>
<evidence type="ECO:0000313" key="3">
    <source>
        <dbReference type="EMBL" id="CAK0844473.1"/>
    </source>
</evidence>
<gene>
    <name evidence="3" type="ORF">PCOR1329_LOCUS38555</name>
</gene>
<protein>
    <submittedName>
        <fullName evidence="3">Uncharacterized protein</fullName>
    </submittedName>
</protein>
<reference evidence="3" key="1">
    <citation type="submission" date="2023-10" db="EMBL/GenBank/DDBJ databases">
        <authorList>
            <person name="Chen Y."/>
            <person name="Shah S."/>
            <person name="Dougan E. K."/>
            <person name="Thang M."/>
            <person name="Chan C."/>
        </authorList>
    </citation>
    <scope>NUCLEOTIDE SEQUENCE [LARGE SCALE GENOMIC DNA]</scope>
</reference>